<sequence length="328" mass="37495">MENDQITFASVSRWLKIKHLVLVNSLAKTRNMHTTAEHMNVTQPAISKLLRDLEVLLGFPLFERQTRSLVLTELGEFVARFARITLEDTESFVDQVNKLRKGGHGHLKVGTIFAATSVVLPEAIASIKRERPLLSIEVIEQTSNHLLEMLEQKKLDLIIARFTDEDCQPFEFTSLGPEPFCLVVNSTHPLCDLEEVPTEALSEWPWVMYPFNTPIRQRMERAFRTFKIAPPANTVETISMQTFLQLLQSGPMLAMLPESMVQSQLQNGQLQILNTPFKVESQDYGVITRKDEPLSEPTRTFIATLLAFAKQRQTATEKRDRSQFRKSR</sequence>
<evidence type="ECO:0000256" key="2">
    <source>
        <dbReference type="ARBA" id="ARBA00023015"/>
    </source>
</evidence>
<dbReference type="PRINTS" id="PR00039">
    <property type="entry name" value="HTHLYSR"/>
</dbReference>
<dbReference type="RefSeq" id="WP_060742488.1">
    <property type="nucleotide sequence ID" value="NZ_CP012831.1"/>
</dbReference>
<evidence type="ECO:0000256" key="1">
    <source>
        <dbReference type="ARBA" id="ARBA00009437"/>
    </source>
</evidence>
<dbReference type="SUPFAM" id="SSF53850">
    <property type="entry name" value="Periplasmic binding protein-like II"/>
    <property type="match status" value="1"/>
</dbReference>
<dbReference type="PANTHER" id="PTHR30419">
    <property type="entry name" value="HTH-TYPE TRANSCRIPTIONAL REGULATOR YBHD"/>
    <property type="match status" value="1"/>
</dbReference>
<dbReference type="Gene3D" id="1.10.10.10">
    <property type="entry name" value="Winged helix-like DNA-binding domain superfamily/Winged helix DNA-binding domain"/>
    <property type="match status" value="1"/>
</dbReference>
<dbReference type="Gene3D" id="3.40.190.290">
    <property type="match status" value="1"/>
</dbReference>
<dbReference type="InterPro" id="IPR000847">
    <property type="entry name" value="LysR_HTH_N"/>
</dbReference>
<evidence type="ECO:0000259" key="5">
    <source>
        <dbReference type="PROSITE" id="PS50931"/>
    </source>
</evidence>
<dbReference type="OrthoDB" id="5914299at2"/>
<dbReference type="PANTHER" id="PTHR30419:SF8">
    <property type="entry name" value="NITROGEN ASSIMILATION TRANSCRIPTIONAL ACTIVATOR-RELATED"/>
    <property type="match status" value="1"/>
</dbReference>
<dbReference type="Pfam" id="PF00126">
    <property type="entry name" value="HTH_1"/>
    <property type="match status" value="1"/>
</dbReference>
<keyword evidence="3" id="KW-0238">DNA-binding</keyword>
<reference evidence="7" key="1">
    <citation type="submission" date="2015-09" db="EMBL/GenBank/DDBJ databases">
        <title>Whole genome sequence of Pseudomonas fluorescens FW300-N2C3.</title>
        <authorList>
            <person name="Ray J."/>
            <person name="Melnyk R."/>
            <person name="Deutschbauer A."/>
        </authorList>
    </citation>
    <scope>NUCLEOTIDE SEQUENCE [LARGE SCALE GENOMIC DNA]</scope>
    <source>
        <strain evidence="7">FW300-N2C3</strain>
    </source>
</reference>
<keyword evidence="4" id="KW-0804">Transcription</keyword>
<dbReference type="AlphaFoldDB" id="A0A0N9XFQ5"/>
<dbReference type="GO" id="GO:0003677">
    <property type="term" value="F:DNA binding"/>
    <property type="evidence" value="ECO:0007669"/>
    <property type="project" value="UniProtKB-KW"/>
</dbReference>
<dbReference type="SUPFAM" id="SSF46785">
    <property type="entry name" value="Winged helix' DNA-binding domain"/>
    <property type="match status" value="1"/>
</dbReference>
<name>A0A0N9XFQ5_PSEFL</name>
<evidence type="ECO:0000313" key="6">
    <source>
        <dbReference type="EMBL" id="ALI10392.1"/>
    </source>
</evidence>
<dbReference type="PROSITE" id="PS50931">
    <property type="entry name" value="HTH_LYSR"/>
    <property type="match status" value="1"/>
</dbReference>
<reference evidence="6 7" key="2">
    <citation type="journal article" date="2018" name="Nature">
        <title>Mutant phenotypes for thousands of bacterial genes of unknown function.</title>
        <authorList>
            <person name="Price M.N."/>
            <person name="Wetmore K.M."/>
            <person name="Waters R.J."/>
            <person name="Callaghan M."/>
            <person name="Ray J."/>
            <person name="Liu H."/>
            <person name="Kuehl J.V."/>
            <person name="Melnyk R.A."/>
            <person name="Lamson J.S."/>
            <person name="Suh Y."/>
            <person name="Carlson H.K."/>
            <person name="Esquivel Z."/>
            <person name="Sadeeshkumar H."/>
            <person name="Chakraborty R."/>
            <person name="Zane G.M."/>
            <person name="Rubin B.E."/>
            <person name="Wall J.D."/>
            <person name="Visel A."/>
            <person name="Bristow J."/>
            <person name="Blow M.J."/>
            <person name="Arkin A.P."/>
            <person name="Deutschbauer A.M."/>
        </authorList>
    </citation>
    <scope>NUCLEOTIDE SEQUENCE [LARGE SCALE GENOMIC DNA]</scope>
    <source>
        <strain evidence="6 7">FW300-N2C3</strain>
    </source>
</reference>
<evidence type="ECO:0000256" key="4">
    <source>
        <dbReference type="ARBA" id="ARBA00023163"/>
    </source>
</evidence>
<evidence type="ECO:0000313" key="7">
    <source>
        <dbReference type="Proteomes" id="UP000059425"/>
    </source>
</evidence>
<dbReference type="Proteomes" id="UP000059425">
    <property type="component" value="Chromosome"/>
</dbReference>
<protein>
    <submittedName>
        <fullName evidence="6">LysR family transcriptional regulator</fullName>
    </submittedName>
</protein>
<dbReference type="InterPro" id="IPR036388">
    <property type="entry name" value="WH-like_DNA-bd_sf"/>
</dbReference>
<dbReference type="InterPro" id="IPR005119">
    <property type="entry name" value="LysR_subst-bd"/>
</dbReference>
<feature type="domain" description="HTH lysR-type" evidence="5">
    <location>
        <begin position="15"/>
        <end position="72"/>
    </location>
</feature>
<dbReference type="Pfam" id="PF03466">
    <property type="entry name" value="LysR_substrate"/>
    <property type="match status" value="1"/>
</dbReference>
<dbReference type="InterPro" id="IPR050950">
    <property type="entry name" value="HTH-type_LysR_regulators"/>
</dbReference>
<gene>
    <name evidence="6" type="ORF">AO356_27455</name>
</gene>
<dbReference type="GO" id="GO:0003700">
    <property type="term" value="F:DNA-binding transcription factor activity"/>
    <property type="evidence" value="ECO:0007669"/>
    <property type="project" value="InterPro"/>
</dbReference>
<proteinExistence type="inferred from homology"/>
<keyword evidence="2" id="KW-0805">Transcription regulation</keyword>
<dbReference type="InterPro" id="IPR036390">
    <property type="entry name" value="WH_DNA-bd_sf"/>
</dbReference>
<comment type="similarity">
    <text evidence="1">Belongs to the LysR transcriptional regulatory family.</text>
</comment>
<organism evidence="6 7">
    <name type="scientific">Pseudomonas fluorescens</name>
    <dbReference type="NCBI Taxonomy" id="294"/>
    <lineage>
        <taxon>Bacteria</taxon>
        <taxon>Pseudomonadati</taxon>
        <taxon>Pseudomonadota</taxon>
        <taxon>Gammaproteobacteria</taxon>
        <taxon>Pseudomonadales</taxon>
        <taxon>Pseudomonadaceae</taxon>
        <taxon>Pseudomonas</taxon>
    </lineage>
</organism>
<dbReference type="EMBL" id="CP012831">
    <property type="protein sequence ID" value="ALI10392.1"/>
    <property type="molecule type" value="Genomic_DNA"/>
</dbReference>
<evidence type="ECO:0000256" key="3">
    <source>
        <dbReference type="ARBA" id="ARBA00023125"/>
    </source>
</evidence>
<dbReference type="GO" id="GO:0005829">
    <property type="term" value="C:cytosol"/>
    <property type="evidence" value="ECO:0007669"/>
    <property type="project" value="TreeGrafter"/>
</dbReference>
<accession>A0A0N9XFQ5</accession>